<dbReference type="Pfam" id="PF07587">
    <property type="entry name" value="PSD1"/>
    <property type="match status" value="1"/>
</dbReference>
<dbReference type="EMBL" id="JBAWKC010000001">
    <property type="protein sequence ID" value="MFH6767497.1"/>
    <property type="molecule type" value="Genomic_DNA"/>
</dbReference>
<evidence type="ECO:0000259" key="3">
    <source>
        <dbReference type="Pfam" id="PF07587"/>
    </source>
</evidence>
<evidence type="ECO:0000313" key="5">
    <source>
        <dbReference type="Proteomes" id="UP001610104"/>
    </source>
</evidence>
<accession>A0ABW7ML03</accession>
<reference evidence="4 5" key="1">
    <citation type="submission" date="2024-02" db="EMBL/GenBank/DDBJ databases">
        <title>A Gaetbulibacter species isolated from tidal flats and genomic insights of their niches.</title>
        <authorList>
            <person name="Ye Y."/>
        </authorList>
    </citation>
    <scope>NUCLEOTIDE SEQUENCE [LARGE SCALE GENOMIC DNA]</scope>
    <source>
        <strain evidence="4 5">KEM-8</strain>
    </source>
</reference>
<name>A0ABW7ML03_9FLAO</name>
<dbReference type="SUPFAM" id="SSF49899">
    <property type="entry name" value="Concanavalin A-like lectins/glucanases"/>
    <property type="match status" value="1"/>
</dbReference>
<evidence type="ECO:0000259" key="2">
    <source>
        <dbReference type="Pfam" id="PF07583"/>
    </source>
</evidence>
<dbReference type="PANTHER" id="PTHR35889:SF3">
    <property type="entry name" value="F-BOX DOMAIN-CONTAINING PROTEIN"/>
    <property type="match status" value="1"/>
</dbReference>
<dbReference type="Proteomes" id="UP001610104">
    <property type="component" value="Unassembled WGS sequence"/>
</dbReference>
<keyword evidence="5" id="KW-1185">Reference proteome</keyword>
<dbReference type="Pfam" id="PF07583">
    <property type="entry name" value="PSCyt2"/>
    <property type="match status" value="1"/>
</dbReference>
<proteinExistence type="predicted"/>
<dbReference type="InterPro" id="IPR013320">
    <property type="entry name" value="ConA-like_dom_sf"/>
</dbReference>
<comment type="caution">
    <text evidence="4">The sequence shown here is derived from an EMBL/GenBank/DDBJ whole genome shotgun (WGS) entry which is preliminary data.</text>
</comment>
<dbReference type="InterPro" id="IPR022655">
    <property type="entry name" value="DUF1553"/>
</dbReference>
<keyword evidence="1" id="KW-0175">Coiled coil</keyword>
<feature type="coiled-coil region" evidence="1">
    <location>
        <begin position="336"/>
        <end position="364"/>
    </location>
</feature>
<gene>
    <name evidence="4" type="ORF">V8G56_02020</name>
</gene>
<dbReference type="Pfam" id="PF13385">
    <property type="entry name" value="Laminin_G_3"/>
    <property type="match status" value="1"/>
</dbReference>
<sequence>MPPRESELTLSDREIALIAKWIDQGSQWKEHWSFLALEKPQVPDINNDWIRNNEIDHYIQNNLLELGLEPSPETDKEHLIRRVTMDLTGLPPTVEEIDAFLNDTSEDAYEKVVDHLLLSDAYAERMTQEWMDVSRYSDSHGISFDGYRTSWPFRDWVIKAFKNNMPYNMFITHQLAGDLIPDANEESKIATAFVRMNPLEGSAGSIPEEFRIEYVNERAGVTGTALLGLTLECAKCHDHKFDPITQKEFYQMSAFFNNTMEYGLAPTDSDRAPTLILLDEDEKSQINTYLETLHADEKAIENIKKETYKNYKKTLPKATVADPVGYFAFNAIKPYKKEIKKKKKKEEKDKKDKKKEEVKKKEFKELQMLDNNKEAEANLKITLVDGKYGKAAYFNEEYDIITLRNIGGFEHFDPFSVSTWVTTEKDSLGSSQTIIGNSGNVLQYHRGWEMALDSSNHVRVRLIHRLPDEVISVSSIDPVSANQWQHIGFTYNGSKSAKGISIFVNGKKVKLRTDFDQLKRSIIPVNQQMKRDSIPLIIGRSNRLWTEDLGMFSGAIDEVKIYDRQLSQWEMAALGEAEIDMNTPDIQQEYWFLKDQNLALNRNKIQETRKEISKVLDSANELMVMEDMKIPRKTYILEKGLYNQHGEAVSPGGINKVLPYSNDLPKNRLGLAKWLFDPKNPIVSRVAINRYWQMIFGRGLVKTAENFGSQGERPSHPELLDWLAIDFMEHGWDVKHTIKQMVMSHTYRQTSLYPEYLREVDPENKYLARSPSYRWPAEMIRDNALKASGLLVEEIGGPSVKPYQPDGLWAEVGTASKKLSKYVPDKGKNLYRRSLYTFSRRFAPNPSMINFDATSREICTIRRSVTSTPLQALTLLNDPQFVEASRVLSEKVQKEFPDNVNQQIELAFRRSTGLKPNNKQIDILNKHYLKSLQQFKEAPTKIDSILSVGKQPFDQQLSKEKTAAMTLVVSTIFNFDESYMKR</sequence>
<protein>
    <submittedName>
        <fullName evidence="4">DUF1553 domain-containing protein</fullName>
    </submittedName>
</protein>
<feature type="domain" description="DUF1553" evidence="3">
    <location>
        <begin position="667"/>
        <end position="927"/>
    </location>
</feature>
<evidence type="ECO:0000256" key="1">
    <source>
        <dbReference type="SAM" id="Coils"/>
    </source>
</evidence>
<organism evidence="4 5">
    <name type="scientific">Gaetbulibacter aquiaggeris</name>
    <dbReference type="NCBI Taxonomy" id="1735373"/>
    <lineage>
        <taxon>Bacteria</taxon>
        <taxon>Pseudomonadati</taxon>
        <taxon>Bacteroidota</taxon>
        <taxon>Flavobacteriia</taxon>
        <taxon>Flavobacteriales</taxon>
        <taxon>Flavobacteriaceae</taxon>
        <taxon>Gaetbulibacter</taxon>
    </lineage>
</organism>
<dbReference type="InterPro" id="IPR011444">
    <property type="entry name" value="DUF1549"/>
</dbReference>
<dbReference type="Gene3D" id="2.60.120.200">
    <property type="match status" value="1"/>
</dbReference>
<dbReference type="PANTHER" id="PTHR35889">
    <property type="entry name" value="CYCLOINULO-OLIGOSACCHARIDE FRUCTANOTRANSFERASE-RELATED"/>
    <property type="match status" value="1"/>
</dbReference>
<feature type="domain" description="DUF1549" evidence="2">
    <location>
        <begin position="54"/>
        <end position="260"/>
    </location>
</feature>
<evidence type="ECO:0000313" key="4">
    <source>
        <dbReference type="EMBL" id="MFH6767497.1"/>
    </source>
</evidence>